<keyword evidence="1" id="KW-0812">Transmembrane</keyword>
<gene>
    <name evidence="2" type="ORF">SAMN04488089_111138</name>
</gene>
<feature type="transmembrane region" description="Helical" evidence="1">
    <location>
        <begin position="14"/>
        <end position="30"/>
    </location>
</feature>
<evidence type="ECO:0000313" key="3">
    <source>
        <dbReference type="Proteomes" id="UP000183496"/>
    </source>
</evidence>
<feature type="transmembrane region" description="Helical" evidence="1">
    <location>
        <begin position="69"/>
        <end position="90"/>
    </location>
</feature>
<evidence type="ECO:0000313" key="2">
    <source>
        <dbReference type="EMBL" id="SER25300.1"/>
    </source>
</evidence>
<name>A0AAJ4W5I2_MYRPR</name>
<feature type="transmembrane region" description="Helical" evidence="1">
    <location>
        <begin position="42"/>
        <end position="63"/>
    </location>
</feature>
<feature type="transmembrane region" description="Helical" evidence="1">
    <location>
        <begin position="135"/>
        <end position="156"/>
    </location>
</feature>
<comment type="caution">
    <text evidence="2">The sequence shown here is derived from an EMBL/GenBank/DDBJ whole genome shotgun (WGS) entry which is preliminary data.</text>
</comment>
<sequence>MDIELVKAFFLKHLLLPTIIIVLVLIVVFLKKKLSFIKPKVVILYTLISGLVLALPGFLGFSGNSFNPYWYIIASIIYLLLGIFNVNQLLKRFQNKDTAKWLTITFEVVITLICMVFGAWLFAYIFDWLSPFKGYAYISATSVIVYIIPLLFYYTYIEFLNIPFSIYKTWTYEKNKQAVDFEGIDFNKLMVINIELTKNVTDGNRFRIKAKTLSSGVSFGDWFHKVLDDYNYKNGTSMIELYNLNGDSYSWVFYVKKSIFHFRRYIDFDLDIAENNIKENDVIVCKRVAEFKQEI</sequence>
<keyword evidence="1" id="KW-1133">Transmembrane helix</keyword>
<evidence type="ECO:0000256" key="1">
    <source>
        <dbReference type="SAM" id="Phobius"/>
    </source>
</evidence>
<dbReference type="InterPro" id="IPR035177">
    <property type="entry name" value="TssN"/>
</dbReference>
<accession>A0AAJ4W5I2</accession>
<protein>
    <recommendedName>
        <fullName evidence="4">Transmembrane protein</fullName>
    </recommendedName>
</protein>
<feature type="transmembrane region" description="Helical" evidence="1">
    <location>
        <begin position="102"/>
        <end position="123"/>
    </location>
</feature>
<dbReference type="Proteomes" id="UP000183496">
    <property type="component" value="Unassembled WGS sequence"/>
</dbReference>
<dbReference type="RefSeq" id="WP_041892279.1">
    <property type="nucleotide sequence ID" value="NZ_CP010817.1"/>
</dbReference>
<dbReference type="AlphaFoldDB" id="A0AAJ4W5I2"/>
<keyword evidence="1" id="KW-0472">Membrane</keyword>
<organism evidence="2 3">
    <name type="scientific">Myroides profundi</name>
    <dbReference type="NCBI Taxonomy" id="480520"/>
    <lineage>
        <taxon>Bacteria</taxon>
        <taxon>Pseudomonadati</taxon>
        <taxon>Bacteroidota</taxon>
        <taxon>Flavobacteriia</taxon>
        <taxon>Flavobacteriales</taxon>
        <taxon>Flavobacteriaceae</taxon>
        <taxon>Myroides</taxon>
    </lineage>
</organism>
<reference evidence="2 3" key="1">
    <citation type="submission" date="2016-10" db="EMBL/GenBank/DDBJ databases">
        <authorList>
            <person name="Varghese N."/>
            <person name="Submissions S."/>
        </authorList>
    </citation>
    <scope>NUCLEOTIDE SEQUENCE [LARGE SCALE GENOMIC DNA]</scope>
    <source>
        <strain evidence="3">DSM 19823 / KCTC 23066 / CCTCC M 208030 / D25</strain>
    </source>
</reference>
<dbReference type="EMBL" id="FOFY01000011">
    <property type="protein sequence ID" value="SER25300.1"/>
    <property type="molecule type" value="Genomic_DNA"/>
</dbReference>
<keyword evidence="3" id="KW-1185">Reference proteome</keyword>
<dbReference type="Pfam" id="PF17555">
    <property type="entry name" value="TssN"/>
    <property type="match status" value="1"/>
</dbReference>
<evidence type="ECO:0008006" key="4">
    <source>
        <dbReference type="Google" id="ProtNLM"/>
    </source>
</evidence>
<proteinExistence type="predicted"/>